<keyword evidence="2" id="KW-0472">Membrane</keyword>
<feature type="transmembrane region" description="Helical" evidence="2">
    <location>
        <begin position="387"/>
        <end position="409"/>
    </location>
</feature>
<dbReference type="AlphaFoldDB" id="A0AAD3CN48"/>
<evidence type="ECO:0000256" key="1">
    <source>
        <dbReference type="SAM" id="MobiDB-lite"/>
    </source>
</evidence>
<dbReference type="InterPro" id="IPR038770">
    <property type="entry name" value="Na+/solute_symporter_sf"/>
</dbReference>
<feature type="transmembrane region" description="Helical" evidence="2">
    <location>
        <begin position="326"/>
        <end position="347"/>
    </location>
</feature>
<feature type="transmembrane region" description="Helical" evidence="2">
    <location>
        <begin position="254"/>
        <end position="275"/>
    </location>
</feature>
<keyword evidence="4" id="KW-1185">Reference proteome</keyword>
<feature type="transmembrane region" description="Helical" evidence="2">
    <location>
        <begin position="296"/>
        <end position="314"/>
    </location>
</feature>
<organism evidence="3 4">
    <name type="scientific">Chaetoceros tenuissimus</name>
    <dbReference type="NCBI Taxonomy" id="426638"/>
    <lineage>
        <taxon>Eukaryota</taxon>
        <taxon>Sar</taxon>
        <taxon>Stramenopiles</taxon>
        <taxon>Ochrophyta</taxon>
        <taxon>Bacillariophyta</taxon>
        <taxon>Coscinodiscophyceae</taxon>
        <taxon>Chaetocerotophycidae</taxon>
        <taxon>Chaetocerotales</taxon>
        <taxon>Chaetocerotaceae</taxon>
        <taxon>Chaetoceros</taxon>
    </lineage>
</organism>
<dbReference type="Proteomes" id="UP001054902">
    <property type="component" value="Unassembled WGS sequence"/>
</dbReference>
<reference evidence="3 4" key="1">
    <citation type="journal article" date="2021" name="Sci. Rep.">
        <title>The genome of the diatom Chaetoceros tenuissimus carries an ancient integrated fragment of an extant virus.</title>
        <authorList>
            <person name="Hongo Y."/>
            <person name="Kimura K."/>
            <person name="Takaki Y."/>
            <person name="Yoshida Y."/>
            <person name="Baba S."/>
            <person name="Kobayashi G."/>
            <person name="Nagasaki K."/>
            <person name="Hano T."/>
            <person name="Tomaru Y."/>
        </authorList>
    </citation>
    <scope>NUCLEOTIDE SEQUENCE [LARGE SCALE GENOMIC DNA]</scope>
    <source>
        <strain evidence="3 4">NIES-3715</strain>
    </source>
</reference>
<feature type="transmembrane region" description="Helical" evidence="2">
    <location>
        <begin position="157"/>
        <end position="178"/>
    </location>
</feature>
<feature type="transmembrane region" description="Helical" evidence="2">
    <location>
        <begin position="127"/>
        <end position="145"/>
    </location>
</feature>
<keyword evidence="2" id="KW-1133">Transmembrane helix</keyword>
<feature type="transmembrane region" description="Helical" evidence="2">
    <location>
        <begin position="95"/>
        <end position="115"/>
    </location>
</feature>
<protein>
    <submittedName>
        <fullName evidence="3">Solute carrier family 10 (Sodium/bile acid cotransporter), member 7</fullName>
    </submittedName>
</protein>
<feature type="transmembrane region" description="Helical" evidence="2">
    <location>
        <begin position="190"/>
        <end position="212"/>
    </location>
</feature>
<evidence type="ECO:0000313" key="4">
    <source>
        <dbReference type="Proteomes" id="UP001054902"/>
    </source>
</evidence>
<keyword evidence="2" id="KW-0812">Transmembrane</keyword>
<dbReference type="GO" id="GO:0005886">
    <property type="term" value="C:plasma membrane"/>
    <property type="evidence" value="ECO:0007669"/>
    <property type="project" value="TreeGrafter"/>
</dbReference>
<comment type="caution">
    <text evidence="3">The sequence shown here is derived from an EMBL/GenBank/DDBJ whole genome shotgun (WGS) entry which is preliminary data.</text>
</comment>
<dbReference type="PANTHER" id="PTHR18640">
    <property type="entry name" value="SOLUTE CARRIER FAMILY 10 MEMBER 7"/>
    <property type="match status" value="1"/>
</dbReference>
<accession>A0AAD3CN48</accession>
<feature type="transmembrane region" description="Helical" evidence="2">
    <location>
        <begin position="359"/>
        <end position="381"/>
    </location>
</feature>
<dbReference type="EMBL" id="BLLK01000029">
    <property type="protein sequence ID" value="GFH48748.1"/>
    <property type="molecule type" value="Genomic_DNA"/>
</dbReference>
<feature type="region of interest" description="Disordered" evidence="1">
    <location>
        <begin position="1"/>
        <end position="57"/>
    </location>
</feature>
<dbReference type="Pfam" id="PF13593">
    <property type="entry name" value="SBF_like"/>
    <property type="match status" value="1"/>
</dbReference>
<evidence type="ECO:0000313" key="3">
    <source>
        <dbReference type="EMBL" id="GFH48748.1"/>
    </source>
</evidence>
<evidence type="ECO:0000256" key="2">
    <source>
        <dbReference type="SAM" id="Phobius"/>
    </source>
</evidence>
<dbReference type="Gene3D" id="1.20.1530.20">
    <property type="match status" value="1"/>
</dbReference>
<dbReference type="PANTHER" id="PTHR18640:SF5">
    <property type="entry name" value="SODIUM_BILE ACID COTRANSPORTER 7"/>
    <property type="match status" value="1"/>
</dbReference>
<dbReference type="InterPro" id="IPR016833">
    <property type="entry name" value="Put_Na-Bile_cotransptr"/>
</dbReference>
<feature type="transmembrane region" description="Helical" evidence="2">
    <location>
        <begin position="224"/>
        <end position="248"/>
    </location>
</feature>
<gene>
    <name evidence="3" type="ORF">CTEN210_05224</name>
</gene>
<name>A0AAD3CN48_9STRA</name>
<proteinExistence type="predicted"/>
<sequence>MEDSSKDGSDPTMSDTKDVSVTVPLANDKEEKTVSNVENGPKEEELDTEDPKSDELPPISAELNELVVQTDQDEDNSKEDHQSFAKQIGNFMCAFYTKNSFLVMLLTAILLAYAYPPLGARYLAPKITATWIAVVMIFFLSGIKLKTEELSKAFLRLKFNLFVQVFNFLVVSSVVFGFSRLMKHRNVLSASLADGMVISASVPITINMVLVLTTSSNGDEAAAVFNAAFGNLVGVFLSPALILMYLGVQGAVDLGTVFFKLGLRVVLPIFVGQLFHKFSPKTVDFVKSNKKKFSKFQEYALVFIVYTVFCKTFSDDDRNTSAGDAFLMIAFVLLLLVTMMAVAWYALKLLFPNEPKLRVMGLFGCSHKSIAMGVPLITAIYEENPNIGFYTLPLLVWHPMQLLIGSFLAPRLSDFVEREESRLNSNKESDANI</sequence>